<name>A0A0R0KAJ0_SOYBN</name>
<evidence type="ECO:0000313" key="1">
    <source>
        <dbReference type="EMBL" id="KRH62153.1"/>
    </source>
</evidence>
<proteinExistence type="predicted"/>
<protein>
    <submittedName>
        <fullName evidence="1 2">Uncharacterized protein</fullName>
    </submittedName>
</protein>
<organism evidence="1">
    <name type="scientific">Glycine max</name>
    <name type="common">Soybean</name>
    <name type="synonym">Glycine hispida</name>
    <dbReference type="NCBI Taxonomy" id="3847"/>
    <lineage>
        <taxon>Eukaryota</taxon>
        <taxon>Viridiplantae</taxon>
        <taxon>Streptophyta</taxon>
        <taxon>Embryophyta</taxon>
        <taxon>Tracheophyta</taxon>
        <taxon>Spermatophyta</taxon>
        <taxon>Magnoliopsida</taxon>
        <taxon>eudicotyledons</taxon>
        <taxon>Gunneridae</taxon>
        <taxon>Pentapetalae</taxon>
        <taxon>rosids</taxon>
        <taxon>fabids</taxon>
        <taxon>Fabales</taxon>
        <taxon>Fabaceae</taxon>
        <taxon>Papilionoideae</taxon>
        <taxon>50 kb inversion clade</taxon>
        <taxon>NPAAA clade</taxon>
        <taxon>indigoferoid/millettioid clade</taxon>
        <taxon>Phaseoleae</taxon>
        <taxon>Glycine</taxon>
        <taxon>Glycine subgen. Soja</taxon>
    </lineage>
</organism>
<accession>A0A0R0KAJ0</accession>
<gene>
    <name evidence="1" type="ORF">GLYMA_04G089500</name>
</gene>
<reference evidence="1 2" key="1">
    <citation type="journal article" date="2010" name="Nature">
        <title>Genome sequence of the palaeopolyploid soybean.</title>
        <authorList>
            <person name="Schmutz J."/>
            <person name="Cannon S.B."/>
            <person name="Schlueter J."/>
            <person name="Ma J."/>
            <person name="Mitros T."/>
            <person name="Nelson W."/>
            <person name="Hyten D.L."/>
            <person name="Song Q."/>
            <person name="Thelen J.J."/>
            <person name="Cheng J."/>
            <person name="Xu D."/>
            <person name="Hellsten U."/>
            <person name="May G.D."/>
            <person name="Yu Y."/>
            <person name="Sakurai T."/>
            <person name="Umezawa T."/>
            <person name="Bhattacharyya M.K."/>
            <person name="Sandhu D."/>
            <person name="Valliyodan B."/>
            <person name="Lindquist E."/>
            <person name="Peto M."/>
            <person name="Grant D."/>
            <person name="Shu S."/>
            <person name="Goodstein D."/>
            <person name="Barry K."/>
            <person name="Futrell-Griggs M."/>
            <person name="Abernathy B."/>
            <person name="Du J."/>
            <person name="Tian Z."/>
            <person name="Zhu L."/>
            <person name="Gill N."/>
            <person name="Joshi T."/>
            <person name="Libault M."/>
            <person name="Sethuraman A."/>
            <person name="Zhang X.-C."/>
            <person name="Shinozaki K."/>
            <person name="Nguyen H.T."/>
            <person name="Wing R.A."/>
            <person name="Cregan P."/>
            <person name="Specht J."/>
            <person name="Grimwood J."/>
            <person name="Rokhsar D."/>
            <person name="Stacey G."/>
            <person name="Shoemaker R.C."/>
            <person name="Jackson S.A."/>
        </authorList>
    </citation>
    <scope>NUCLEOTIDE SEQUENCE [LARGE SCALE GENOMIC DNA]</scope>
    <source>
        <strain evidence="2">cv. Williams 82</strain>
        <tissue evidence="1">Callus</tissue>
    </source>
</reference>
<evidence type="ECO:0000313" key="2">
    <source>
        <dbReference type="EnsemblPlants" id="KRH62153"/>
    </source>
</evidence>
<reference evidence="2" key="2">
    <citation type="submission" date="2018-02" db="UniProtKB">
        <authorList>
            <consortium name="EnsemblPlants"/>
        </authorList>
    </citation>
    <scope>IDENTIFICATION</scope>
    <source>
        <strain evidence="2">Williams 82</strain>
    </source>
</reference>
<dbReference type="EMBL" id="CM000837">
    <property type="protein sequence ID" value="KRH62153.1"/>
    <property type="molecule type" value="Genomic_DNA"/>
</dbReference>
<dbReference type="AlphaFoldDB" id="A0A0R0KAJ0"/>
<sequence length="97" mass="10407">MIKGNIITNLASLLILAKFIRLKFSLLEWSVMSFLGLLEDDEFVLVVELVIEGARLPSKGVEAFPKGVTGVVVKGGECVVASNKGGGELCERCIITL</sequence>
<dbReference type="EnsemblPlants" id="KRH62153">
    <property type="protein sequence ID" value="KRH62153"/>
    <property type="gene ID" value="GLYMA_04G089500"/>
</dbReference>
<reference evidence="1" key="3">
    <citation type="submission" date="2018-07" db="EMBL/GenBank/DDBJ databases">
        <title>WGS assembly of Glycine max.</title>
        <authorList>
            <person name="Schmutz J."/>
            <person name="Cannon S."/>
            <person name="Schlueter J."/>
            <person name="Ma J."/>
            <person name="Mitros T."/>
            <person name="Nelson W."/>
            <person name="Hyten D."/>
            <person name="Song Q."/>
            <person name="Thelen J."/>
            <person name="Cheng J."/>
            <person name="Xu D."/>
            <person name="Hellsten U."/>
            <person name="May G."/>
            <person name="Yu Y."/>
            <person name="Sakurai T."/>
            <person name="Umezawa T."/>
            <person name="Bhattacharyya M."/>
            <person name="Sandhu D."/>
            <person name="Valliyodan B."/>
            <person name="Lindquist E."/>
            <person name="Peto M."/>
            <person name="Grant D."/>
            <person name="Shu S."/>
            <person name="Goodstein D."/>
            <person name="Barry K."/>
            <person name="Futrell-Griggs M."/>
            <person name="Abernathy B."/>
            <person name="Du J."/>
            <person name="Tian Z."/>
            <person name="Zhu L."/>
            <person name="Gill N."/>
            <person name="Joshi T."/>
            <person name="Libault M."/>
            <person name="Sethuraman A."/>
            <person name="Zhang X."/>
            <person name="Shinozaki K."/>
            <person name="Nguyen H."/>
            <person name="Wing R."/>
            <person name="Cregan P."/>
            <person name="Specht J."/>
            <person name="Grimwood J."/>
            <person name="Rokhsar D."/>
            <person name="Stacey G."/>
            <person name="Shoemaker R."/>
            <person name="Jackson S."/>
        </authorList>
    </citation>
    <scope>NUCLEOTIDE SEQUENCE</scope>
    <source>
        <tissue evidence="1">Callus</tissue>
    </source>
</reference>
<dbReference type="Proteomes" id="UP000008827">
    <property type="component" value="Chromosome 4"/>
</dbReference>
<keyword evidence="3" id="KW-1185">Reference proteome</keyword>
<dbReference type="Gramene" id="KRH62153">
    <property type="protein sequence ID" value="KRH62153"/>
    <property type="gene ID" value="GLYMA_04G089500"/>
</dbReference>
<evidence type="ECO:0000313" key="3">
    <source>
        <dbReference type="Proteomes" id="UP000008827"/>
    </source>
</evidence>
<dbReference type="InParanoid" id="A0A0R0KAJ0"/>